<dbReference type="EMBL" id="JBEAFC010000010">
    <property type="protein sequence ID" value="KAL1539478.1"/>
    <property type="molecule type" value="Genomic_DNA"/>
</dbReference>
<name>A0ABD1G8Z3_SALDI</name>
<evidence type="ECO:0000256" key="1">
    <source>
        <dbReference type="SAM" id="MobiDB-lite"/>
    </source>
</evidence>
<comment type="caution">
    <text evidence="3">The sequence shown here is derived from an EMBL/GenBank/DDBJ whole genome shotgun (WGS) entry which is preliminary data.</text>
</comment>
<feature type="transmembrane region" description="Helical" evidence="2">
    <location>
        <begin position="126"/>
        <end position="147"/>
    </location>
</feature>
<protein>
    <submittedName>
        <fullName evidence="3">Glutamate receptor 2.8-like</fullName>
    </submittedName>
</protein>
<evidence type="ECO:0000256" key="2">
    <source>
        <dbReference type="SAM" id="Phobius"/>
    </source>
</evidence>
<sequence length="203" mass="21981">MNFDTSKLRGYRTLAEYDGALSKGSRNGGVAAIVDELPYIRLLLSKYCGKYTMIGPIYQTSGFGFAFQKGSPLVADVSRAILKLIEDEEMEKISRKWFREGGCRGSDGTTATVNSKRLSAGSFKGLFLVAGLSSSFALAVFLSGFVYENRGILSSTASTKHKIHALARAFYQKEEGLGRGRVSAASQEAFSQDEGPIHHATQG</sequence>
<accession>A0ABD1G8Z3</accession>
<dbReference type="FunFam" id="3.40.190.10:FF:000217">
    <property type="entry name" value="Glutamate receptor"/>
    <property type="match status" value="1"/>
</dbReference>
<dbReference type="FunFam" id="3.40.190.10:FF:000039">
    <property type="entry name" value="Glutamate receptor"/>
    <property type="match status" value="1"/>
</dbReference>
<dbReference type="InterPro" id="IPR015683">
    <property type="entry name" value="Ionotropic_Glu_rcpt"/>
</dbReference>
<reference evidence="3 4" key="1">
    <citation type="submission" date="2024-06" db="EMBL/GenBank/DDBJ databases">
        <title>A chromosome level genome sequence of Diviner's sage (Salvia divinorum).</title>
        <authorList>
            <person name="Ford S.A."/>
            <person name="Ro D.-K."/>
            <person name="Ness R.W."/>
            <person name="Phillips M.A."/>
        </authorList>
    </citation>
    <scope>NUCLEOTIDE SEQUENCE [LARGE SCALE GENOMIC DNA]</scope>
    <source>
        <strain evidence="3">SAF-2024a</strain>
        <tissue evidence="3">Leaf</tissue>
    </source>
</reference>
<keyword evidence="2" id="KW-1133">Transmembrane helix</keyword>
<dbReference type="SUPFAM" id="SSF53850">
    <property type="entry name" value="Periplasmic binding protein-like II"/>
    <property type="match status" value="1"/>
</dbReference>
<keyword evidence="2" id="KW-0472">Membrane</keyword>
<gene>
    <name evidence="3" type="ORF">AAHA92_28091</name>
</gene>
<feature type="region of interest" description="Disordered" evidence="1">
    <location>
        <begin position="182"/>
        <end position="203"/>
    </location>
</feature>
<dbReference type="Gene3D" id="3.40.190.10">
    <property type="entry name" value="Periplasmic binding protein-like II"/>
    <property type="match status" value="1"/>
</dbReference>
<evidence type="ECO:0000313" key="4">
    <source>
        <dbReference type="Proteomes" id="UP001567538"/>
    </source>
</evidence>
<proteinExistence type="predicted"/>
<organism evidence="3 4">
    <name type="scientific">Salvia divinorum</name>
    <name type="common">Maria pastora</name>
    <name type="synonym">Diviner's sage</name>
    <dbReference type="NCBI Taxonomy" id="28513"/>
    <lineage>
        <taxon>Eukaryota</taxon>
        <taxon>Viridiplantae</taxon>
        <taxon>Streptophyta</taxon>
        <taxon>Embryophyta</taxon>
        <taxon>Tracheophyta</taxon>
        <taxon>Spermatophyta</taxon>
        <taxon>Magnoliopsida</taxon>
        <taxon>eudicotyledons</taxon>
        <taxon>Gunneridae</taxon>
        <taxon>Pentapetalae</taxon>
        <taxon>asterids</taxon>
        <taxon>lamiids</taxon>
        <taxon>Lamiales</taxon>
        <taxon>Lamiaceae</taxon>
        <taxon>Nepetoideae</taxon>
        <taxon>Mentheae</taxon>
        <taxon>Salviinae</taxon>
        <taxon>Salvia</taxon>
        <taxon>Salvia subgen. Calosphace</taxon>
    </lineage>
</organism>
<dbReference type="PANTHER" id="PTHR18966">
    <property type="entry name" value="IONOTROPIC GLUTAMATE RECEPTOR"/>
    <property type="match status" value="1"/>
</dbReference>
<keyword evidence="2" id="KW-0812">Transmembrane</keyword>
<evidence type="ECO:0000313" key="3">
    <source>
        <dbReference type="EMBL" id="KAL1539478.1"/>
    </source>
</evidence>
<keyword evidence="4" id="KW-1185">Reference proteome</keyword>
<dbReference type="Proteomes" id="UP001567538">
    <property type="component" value="Unassembled WGS sequence"/>
</dbReference>
<dbReference type="AlphaFoldDB" id="A0ABD1G8Z3"/>